<comment type="subcellular location">
    <subcellularLocation>
        <location evidence="9">Cell membrane</location>
        <topology evidence="9">Multi-pass membrane protein</topology>
    </subcellularLocation>
    <subcellularLocation>
        <location evidence="1">Membrane</location>
        <topology evidence="1">Multi-pass membrane protein</topology>
    </subcellularLocation>
</comment>
<evidence type="ECO:0000313" key="13">
    <source>
        <dbReference type="Proteomes" id="UP000764837"/>
    </source>
</evidence>
<protein>
    <recommendedName>
        <fullName evidence="8 9">Ammonium transporter</fullName>
    </recommendedName>
</protein>
<keyword evidence="5 9" id="KW-1133">Transmembrane helix</keyword>
<keyword evidence="3 9" id="KW-0813">Transport</keyword>
<organism evidence="12 13">
    <name type="scientific">Micromonospora luteifusca</name>
    <dbReference type="NCBI Taxonomy" id="709860"/>
    <lineage>
        <taxon>Bacteria</taxon>
        <taxon>Bacillati</taxon>
        <taxon>Actinomycetota</taxon>
        <taxon>Actinomycetes</taxon>
        <taxon>Micromonosporales</taxon>
        <taxon>Micromonosporaceae</taxon>
        <taxon>Micromonospora</taxon>
    </lineage>
</organism>
<dbReference type="PANTHER" id="PTHR43029:SF10">
    <property type="entry name" value="AMMONIUM TRANSPORTER MEP2"/>
    <property type="match status" value="1"/>
</dbReference>
<keyword evidence="13" id="KW-1185">Reference proteome</keyword>
<feature type="transmembrane region" description="Helical" evidence="9">
    <location>
        <begin position="332"/>
        <end position="351"/>
    </location>
</feature>
<feature type="transmembrane region" description="Helical" evidence="9">
    <location>
        <begin position="108"/>
        <end position="128"/>
    </location>
</feature>
<name>A0ABS2LXS4_9ACTN</name>
<keyword evidence="6 9" id="KW-0472">Membrane</keyword>
<feature type="transmembrane region" description="Helical" evidence="9">
    <location>
        <begin position="140"/>
        <end position="161"/>
    </location>
</feature>
<evidence type="ECO:0000256" key="2">
    <source>
        <dbReference type="ARBA" id="ARBA00005887"/>
    </source>
</evidence>
<evidence type="ECO:0000256" key="6">
    <source>
        <dbReference type="ARBA" id="ARBA00023136"/>
    </source>
</evidence>
<dbReference type="NCBIfam" id="TIGR00836">
    <property type="entry name" value="amt"/>
    <property type="match status" value="1"/>
</dbReference>
<evidence type="ECO:0000256" key="5">
    <source>
        <dbReference type="ARBA" id="ARBA00022989"/>
    </source>
</evidence>
<feature type="transmembrane region" description="Helical" evidence="9">
    <location>
        <begin position="382"/>
        <end position="403"/>
    </location>
</feature>
<feature type="region of interest" description="Disordered" evidence="10">
    <location>
        <begin position="453"/>
        <end position="475"/>
    </location>
</feature>
<evidence type="ECO:0000256" key="8">
    <source>
        <dbReference type="ARBA" id="ARBA00050025"/>
    </source>
</evidence>
<feature type="transmembrane region" description="Helical" evidence="9">
    <location>
        <begin position="181"/>
        <end position="202"/>
    </location>
</feature>
<evidence type="ECO:0000259" key="11">
    <source>
        <dbReference type="Pfam" id="PF00909"/>
    </source>
</evidence>
<proteinExistence type="inferred from homology"/>
<accession>A0ABS2LXS4</accession>
<feature type="transmembrane region" description="Helical" evidence="9">
    <location>
        <begin position="246"/>
        <end position="265"/>
    </location>
</feature>
<evidence type="ECO:0000256" key="7">
    <source>
        <dbReference type="ARBA" id="ARBA00023177"/>
    </source>
</evidence>
<feature type="transmembrane region" description="Helical" evidence="9">
    <location>
        <begin position="300"/>
        <end position="320"/>
    </location>
</feature>
<comment type="caution">
    <text evidence="12">The sequence shown here is derived from an EMBL/GenBank/DDBJ whole genome shotgun (WGS) entry which is preliminary data.</text>
</comment>
<feature type="domain" description="Ammonium transporter AmtB-like" evidence="11">
    <location>
        <begin position="14"/>
        <end position="430"/>
    </location>
</feature>
<dbReference type="RefSeq" id="WP_204943756.1">
    <property type="nucleotide sequence ID" value="NZ_JAFBBP010000001.1"/>
</dbReference>
<dbReference type="InterPro" id="IPR001905">
    <property type="entry name" value="Ammonium_transpt"/>
</dbReference>
<dbReference type="EMBL" id="JAFBBP010000001">
    <property type="protein sequence ID" value="MBM7492972.1"/>
    <property type="molecule type" value="Genomic_DNA"/>
</dbReference>
<feature type="transmembrane region" description="Helical" evidence="9">
    <location>
        <begin position="214"/>
        <end position="234"/>
    </location>
</feature>
<keyword evidence="4 9" id="KW-0812">Transmembrane</keyword>
<dbReference type="SUPFAM" id="SSF111352">
    <property type="entry name" value="Ammonium transporter"/>
    <property type="match status" value="1"/>
</dbReference>
<evidence type="ECO:0000256" key="1">
    <source>
        <dbReference type="ARBA" id="ARBA00004141"/>
    </source>
</evidence>
<evidence type="ECO:0000256" key="4">
    <source>
        <dbReference type="ARBA" id="ARBA00022692"/>
    </source>
</evidence>
<dbReference type="Proteomes" id="UP000764837">
    <property type="component" value="Unassembled WGS sequence"/>
</dbReference>
<evidence type="ECO:0000256" key="3">
    <source>
        <dbReference type="ARBA" id="ARBA00022448"/>
    </source>
</evidence>
<gene>
    <name evidence="12" type="ORF">JOD64_004194</name>
</gene>
<dbReference type="PROSITE" id="PS01219">
    <property type="entry name" value="AMMONIUM_TRANSP"/>
    <property type="match status" value="1"/>
</dbReference>
<dbReference type="InterPro" id="IPR024041">
    <property type="entry name" value="NH4_transpt_AmtB-like_dom"/>
</dbReference>
<reference evidence="12 13" key="1">
    <citation type="submission" date="2021-01" db="EMBL/GenBank/DDBJ databases">
        <title>Sequencing the genomes of 1000 actinobacteria strains.</title>
        <authorList>
            <person name="Klenk H.-P."/>
        </authorList>
    </citation>
    <scope>NUCLEOTIDE SEQUENCE [LARGE SCALE GENOMIC DNA]</scope>
    <source>
        <strain evidence="12 13">DSM 100204</strain>
    </source>
</reference>
<feature type="transmembrane region" description="Helical" evidence="9">
    <location>
        <begin position="45"/>
        <end position="63"/>
    </location>
</feature>
<sequence length="475" mass="48853">MPEAPTIDGANTTWLLVSTALVLLMTPGLALFYGGLNRAKGVLNMMMMSFSAIGLISILWWFYGFSVAFGTDVNGFFGNPGTYLGTKTFLAETDLWGATAENPSGIGIPLYVFMAFQMVFAVITVALISGAIADRAKFAGWLLFAFGWATLVYFPVAHWVWGGGFIGGGAEGLHIHALDFAGGTAVHINAGAAALAVALVLGKRLGWPREGMKPHNIPLVALGAGLLWFGWFGFNAGSELTVDSVAGLAFINTQLATAAAVLGWIAVEWVKTRKPTMVGASSGAVAGLVAITPACGFIAPWASVLLGIVAGAVCALAVSLKYKLGYDDSLDVVGVHFVGGWIGSLWLGLFATNSVNAAITDVVGGSDGLFYGGGVTQLGRQALAGLIVTVWSFGIAWVLAFVIEKTIGFRVEAEAEVEGIDIGEHAESSYDLSPAGGGTGSAFAMAGIGTPGGGTTSAAKPEADVAEPVSEKVAG</sequence>
<dbReference type="Gene3D" id="1.10.3430.10">
    <property type="entry name" value="Ammonium transporter AmtB like domains"/>
    <property type="match status" value="1"/>
</dbReference>
<feature type="transmembrane region" description="Helical" evidence="9">
    <location>
        <begin position="12"/>
        <end position="33"/>
    </location>
</feature>
<keyword evidence="7 9" id="KW-0924">Ammonia transport</keyword>
<evidence type="ECO:0000256" key="9">
    <source>
        <dbReference type="RuleBase" id="RU362002"/>
    </source>
</evidence>
<dbReference type="Pfam" id="PF00909">
    <property type="entry name" value="Ammonium_transp"/>
    <property type="match status" value="1"/>
</dbReference>
<dbReference type="InterPro" id="IPR029020">
    <property type="entry name" value="Ammonium/urea_transptr"/>
</dbReference>
<dbReference type="PANTHER" id="PTHR43029">
    <property type="entry name" value="AMMONIUM TRANSPORTER MEP2"/>
    <property type="match status" value="1"/>
</dbReference>
<dbReference type="InterPro" id="IPR018047">
    <property type="entry name" value="Ammonium_transpt_CS"/>
</dbReference>
<evidence type="ECO:0000256" key="10">
    <source>
        <dbReference type="SAM" id="MobiDB-lite"/>
    </source>
</evidence>
<comment type="similarity">
    <text evidence="2 9">Belongs to the ammonia transporter channel (TC 1.A.11.2) family.</text>
</comment>
<feature type="transmembrane region" description="Helical" evidence="9">
    <location>
        <begin position="277"/>
        <end position="294"/>
    </location>
</feature>
<evidence type="ECO:0000313" key="12">
    <source>
        <dbReference type="EMBL" id="MBM7492972.1"/>
    </source>
</evidence>